<feature type="domain" description="FMN-binding" evidence="7">
    <location>
        <begin position="88"/>
        <end position="181"/>
    </location>
</feature>
<keyword evidence="4 6" id="KW-0288">FMN</keyword>
<evidence type="ECO:0000256" key="2">
    <source>
        <dbReference type="ARBA" id="ARBA00022553"/>
    </source>
</evidence>
<keyword evidence="6" id="KW-1003">Cell membrane</keyword>
<accession>A0A3E2XP07</accession>
<sequence length="189" mass="19494">MNFKSIGIPTIKLLVIAAVITILLFLTNNTTEAKIAQNQADANVASRKEVLPDADDFDEKTVTVDGVEYTYYEAKNGAGYVFSGSNKGYGGAVVSMVGISSDGKVVGVKVTEASDETPGLGAKWIAADASGNERRAQFVGDIPESGSFAVVKDGGTIEAVAGATITSRAVTHDVNDAIAQYNAVVGGAN</sequence>
<dbReference type="InterPro" id="IPR010209">
    <property type="entry name" value="Ion_transpt_RnfG/RsxG"/>
</dbReference>
<dbReference type="GO" id="GO:0009055">
    <property type="term" value="F:electron transfer activity"/>
    <property type="evidence" value="ECO:0007669"/>
    <property type="project" value="InterPro"/>
</dbReference>
<evidence type="ECO:0000256" key="5">
    <source>
        <dbReference type="ARBA" id="ARBA00022982"/>
    </source>
</evidence>
<evidence type="ECO:0000256" key="4">
    <source>
        <dbReference type="ARBA" id="ARBA00022643"/>
    </source>
</evidence>
<dbReference type="Proteomes" id="UP000261231">
    <property type="component" value="Unassembled WGS sequence"/>
</dbReference>
<protein>
    <recommendedName>
        <fullName evidence="6">Ion-translocating oxidoreductase complex subunit G</fullName>
        <ecNumber evidence="6">7.-.-.-</ecNumber>
    </recommendedName>
    <alternativeName>
        <fullName evidence="6">Rnf electron transport complex subunit G</fullName>
    </alternativeName>
</protein>
<feature type="modified residue" description="FMN phosphoryl threonine" evidence="6">
    <location>
        <position position="164"/>
    </location>
</feature>
<keyword evidence="6" id="KW-0812">Transmembrane</keyword>
<keyword evidence="3 6" id="KW-0285">Flavoprotein</keyword>
<organism evidence="9 11">
    <name type="scientific">Coprococcus catus</name>
    <dbReference type="NCBI Taxonomy" id="116085"/>
    <lineage>
        <taxon>Bacteria</taxon>
        <taxon>Bacillati</taxon>
        <taxon>Bacillota</taxon>
        <taxon>Clostridia</taxon>
        <taxon>Lachnospirales</taxon>
        <taxon>Lachnospiraceae</taxon>
        <taxon>Coprococcus</taxon>
    </lineage>
</organism>
<dbReference type="NCBIfam" id="TIGR01947">
    <property type="entry name" value="rnfG"/>
    <property type="match status" value="1"/>
</dbReference>
<evidence type="ECO:0000256" key="3">
    <source>
        <dbReference type="ARBA" id="ARBA00022630"/>
    </source>
</evidence>
<dbReference type="PANTHER" id="PTHR36118">
    <property type="entry name" value="ION-TRANSLOCATING OXIDOREDUCTASE COMPLEX SUBUNIT G"/>
    <property type="match status" value="1"/>
</dbReference>
<reference evidence="10 11" key="1">
    <citation type="submission" date="2018-08" db="EMBL/GenBank/DDBJ databases">
        <title>A genome reference for cultivated species of the human gut microbiota.</title>
        <authorList>
            <person name="Zou Y."/>
            <person name="Xue W."/>
            <person name="Luo G."/>
        </authorList>
    </citation>
    <scope>NUCLEOTIDE SEQUENCE [LARGE SCALE GENOMIC DNA]</scope>
    <source>
        <strain evidence="8 10">AF45-17</strain>
        <strain evidence="9 11">AM28-39</strain>
    </source>
</reference>
<comment type="function">
    <text evidence="6">Part of a membrane-bound complex that couples electron transfer with translocation of ions across the membrane.</text>
</comment>
<evidence type="ECO:0000259" key="7">
    <source>
        <dbReference type="SMART" id="SM00900"/>
    </source>
</evidence>
<comment type="subunit">
    <text evidence="6">The complex is composed of six subunits: RnfA, RnfB, RnfC, RnfD, RnfE and RnfG.</text>
</comment>
<dbReference type="InterPro" id="IPR007329">
    <property type="entry name" value="FMN-bd"/>
</dbReference>
<evidence type="ECO:0000313" key="10">
    <source>
        <dbReference type="Proteomes" id="UP000260773"/>
    </source>
</evidence>
<dbReference type="GO" id="GO:0022900">
    <property type="term" value="P:electron transport chain"/>
    <property type="evidence" value="ECO:0007669"/>
    <property type="project" value="UniProtKB-UniRule"/>
</dbReference>
<gene>
    <name evidence="6" type="primary">rnfG</name>
    <name evidence="8" type="ORF">DW070_14080</name>
    <name evidence="9" type="ORF">DW747_05645</name>
</gene>
<evidence type="ECO:0000313" key="8">
    <source>
        <dbReference type="EMBL" id="RGB75563.1"/>
    </source>
</evidence>
<keyword evidence="6" id="KW-0472">Membrane</keyword>
<dbReference type="GO" id="GO:0005886">
    <property type="term" value="C:plasma membrane"/>
    <property type="evidence" value="ECO:0007669"/>
    <property type="project" value="UniProtKB-SubCell"/>
</dbReference>
<evidence type="ECO:0000313" key="11">
    <source>
        <dbReference type="Proteomes" id="UP000261231"/>
    </source>
</evidence>
<dbReference type="EC" id="7.-.-.-" evidence="6"/>
<dbReference type="SMART" id="SM00900">
    <property type="entry name" value="FMN_bind"/>
    <property type="match status" value="1"/>
</dbReference>
<dbReference type="EMBL" id="QVFD01000004">
    <property type="protein sequence ID" value="RGC48752.1"/>
    <property type="molecule type" value="Genomic_DNA"/>
</dbReference>
<keyword evidence="2 6" id="KW-0597">Phosphoprotein</keyword>
<comment type="cofactor">
    <cofactor evidence="6">
        <name>FMN</name>
        <dbReference type="ChEBI" id="CHEBI:58210"/>
    </cofactor>
</comment>
<dbReference type="GO" id="GO:0010181">
    <property type="term" value="F:FMN binding"/>
    <property type="evidence" value="ECO:0007669"/>
    <property type="project" value="InterPro"/>
</dbReference>
<keyword evidence="1 6" id="KW-0813">Transport</keyword>
<evidence type="ECO:0000256" key="6">
    <source>
        <dbReference type="HAMAP-Rule" id="MF_00479"/>
    </source>
</evidence>
<keyword evidence="6" id="KW-1133">Transmembrane helix</keyword>
<comment type="subcellular location">
    <subcellularLocation>
        <location evidence="6">Cell membrane</location>
        <topology evidence="6">Single-pass membrane protein</topology>
    </subcellularLocation>
</comment>
<dbReference type="AlphaFoldDB" id="A0A3E2XP07"/>
<name>A0A3E2XP07_9FIRM</name>
<evidence type="ECO:0000256" key="1">
    <source>
        <dbReference type="ARBA" id="ARBA00022448"/>
    </source>
</evidence>
<keyword evidence="6" id="KW-1278">Translocase</keyword>
<keyword evidence="11" id="KW-1185">Reference proteome</keyword>
<dbReference type="Pfam" id="PF04205">
    <property type="entry name" value="FMN_bind"/>
    <property type="match status" value="1"/>
</dbReference>
<dbReference type="OrthoDB" id="9787579at2"/>
<proteinExistence type="inferred from homology"/>
<dbReference type="PIRSF" id="PIRSF006091">
    <property type="entry name" value="E_trnsport_RnfG"/>
    <property type="match status" value="1"/>
</dbReference>
<dbReference type="PANTHER" id="PTHR36118:SF1">
    <property type="entry name" value="ION-TRANSLOCATING OXIDOREDUCTASE COMPLEX SUBUNIT G"/>
    <property type="match status" value="1"/>
</dbReference>
<dbReference type="RefSeq" id="WP_015513962.1">
    <property type="nucleotide sequence ID" value="NZ_JAJCNA010000003.1"/>
</dbReference>
<evidence type="ECO:0000313" key="9">
    <source>
        <dbReference type="EMBL" id="RGC48752.1"/>
    </source>
</evidence>
<comment type="similarity">
    <text evidence="6">Belongs to the RnfG family.</text>
</comment>
<dbReference type="Proteomes" id="UP000260773">
    <property type="component" value="Unassembled WGS sequence"/>
</dbReference>
<dbReference type="EMBL" id="QVEP01000046">
    <property type="protein sequence ID" value="RGB75563.1"/>
    <property type="molecule type" value="Genomic_DNA"/>
</dbReference>
<keyword evidence="5 6" id="KW-0249">Electron transport</keyword>
<comment type="caution">
    <text evidence="9">The sequence shown here is derived from an EMBL/GenBank/DDBJ whole genome shotgun (WGS) entry which is preliminary data.</text>
</comment>
<dbReference type="HAMAP" id="MF_00479">
    <property type="entry name" value="RsxG_RnfG"/>
    <property type="match status" value="1"/>
</dbReference>